<name>A0A6J6MKY6_9ZZZZ</name>
<dbReference type="EMBL" id="CAFBMO010000026">
    <property type="protein sequence ID" value="CAB4906435.1"/>
    <property type="molecule type" value="Genomic_DNA"/>
</dbReference>
<evidence type="ECO:0000313" key="5">
    <source>
        <dbReference type="EMBL" id="CAB4673788.1"/>
    </source>
</evidence>
<dbReference type="EMBL" id="CAEZVB010000043">
    <property type="protein sequence ID" value="CAB4622992.1"/>
    <property type="molecule type" value="Genomic_DNA"/>
</dbReference>
<accession>A0A6J6MKY6</accession>
<evidence type="ECO:0000259" key="3">
    <source>
        <dbReference type="Pfam" id="PF01361"/>
    </source>
</evidence>
<organism evidence="5">
    <name type="scientific">freshwater metagenome</name>
    <dbReference type="NCBI Taxonomy" id="449393"/>
    <lineage>
        <taxon>unclassified sequences</taxon>
        <taxon>metagenomes</taxon>
        <taxon>ecological metagenomes</taxon>
    </lineage>
</organism>
<proteinExistence type="inferred from homology"/>
<evidence type="ECO:0000256" key="2">
    <source>
        <dbReference type="ARBA" id="ARBA00023235"/>
    </source>
</evidence>
<dbReference type="InterPro" id="IPR004370">
    <property type="entry name" value="4-OT-like_dom"/>
</dbReference>
<gene>
    <name evidence="4" type="ORF">UFOPK1908_00964</name>
    <name evidence="5" type="ORF">UFOPK2282_01224</name>
    <name evidence="6" type="ORF">UFOPK3576_00792</name>
</gene>
<comment type="similarity">
    <text evidence="1">Belongs to the 4-oxalocrotonate tautomerase family.</text>
</comment>
<feature type="domain" description="4-oxalocrotonate tautomerase-like" evidence="3">
    <location>
        <begin position="2"/>
        <end position="60"/>
    </location>
</feature>
<evidence type="ECO:0000313" key="4">
    <source>
        <dbReference type="EMBL" id="CAB4622992.1"/>
    </source>
</evidence>
<dbReference type="Gene3D" id="3.30.429.10">
    <property type="entry name" value="Macrophage Migration Inhibitory Factor"/>
    <property type="match status" value="1"/>
</dbReference>
<keyword evidence="2" id="KW-0413">Isomerase</keyword>
<evidence type="ECO:0000256" key="1">
    <source>
        <dbReference type="ARBA" id="ARBA00006723"/>
    </source>
</evidence>
<protein>
    <submittedName>
        <fullName evidence="5">Unannotated protein</fullName>
    </submittedName>
</protein>
<reference evidence="5" key="1">
    <citation type="submission" date="2020-05" db="EMBL/GenBank/DDBJ databases">
        <authorList>
            <person name="Chiriac C."/>
            <person name="Salcher M."/>
            <person name="Ghai R."/>
            <person name="Kavagutti S V."/>
        </authorList>
    </citation>
    <scope>NUCLEOTIDE SEQUENCE</scope>
</reference>
<evidence type="ECO:0000313" key="6">
    <source>
        <dbReference type="EMBL" id="CAB4906435.1"/>
    </source>
</evidence>
<dbReference type="EMBL" id="CAEZWR010000164">
    <property type="protein sequence ID" value="CAB4673788.1"/>
    <property type="molecule type" value="Genomic_DNA"/>
</dbReference>
<dbReference type="PANTHER" id="PTHR35530">
    <property type="entry name" value="TAUTOMERASE-RELATED"/>
    <property type="match status" value="1"/>
</dbReference>
<sequence length="65" mass="6903">MPFIQMTMLAGRSVETKRELISKLNAAAAEVLGGDPGRIRIALVEVSGDDWGIGGETFNDIQAKG</sequence>
<dbReference type="GO" id="GO:0016853">
    <property type="term" value="F:isomerase activity"/>
    <property type="evidence" value="ECO:0007669"/>
    <property type="project" value="UniProtKB-KW"/>
</dbReference>
<dbReference type="Pfam" id="PF01361">
    <property type="entry name" value="Tautomerase"/>
    <property type="match status" value="1"/>
</dbReference>
<dbReference type="PANTHER" id="PTHR35530:SF1">
    <property type="entry name" value="2-HYDROXYMUCONATE TAUTOMERASE"/>
    <property type="match status" value="1"/>
</dbReference>
<dbReference type="AlphaFoldDB" id="A0A6J6MKY6"/>
<dbReference type="InterPro" id="IPR014347">
    <property type="entry name" value="Tautomerase/MIF_sf"/>
</dbReference>
<dbReference type="SUPFAM" id="SSF55331">
    <property type="entry name" value="Tautomerase/MIF"/>
    <property type="match status" value="1"/>
</dbReference>